<dbReference type="EMBL" id="JPVR01000055">
    <property type="protein sequence ID" value="KGR88849.1"/>
    <property type="molecule type" value="Genomic_DNA"/>
</dbReference>
<dbReference type="Proteomes" id="UP000030487">
    <property type="component" value="Unassembled WGS sequence"/>
</dbReference>
<proteinExistence type="predicted"/>
<gene>
    <name evidence="1" type="ORF">CD31_02385</name>
</gene>
<dbReference type="RefSeq" id="WP_036075500.1">
    <property type="nucleotide sequence ID" value="NZ_AVCW01000027.1"/>
</dbReference>
<name>A0ABR4Y477_9BACI</name>
<accession>A0ABR4Y477</accession>
<organism evidence="1 2">
    <name type="scientific">Lysinibacillus boronitolerans JCM 21713 = 10a = NBRC 103108</name>
    <dbReference type="NCBI Taxonomy" id="1294264"/>
    <lineage>
        <taxon>Bacteria</taxon>
        <taxon>Bacillati</taxon>
        <taxon>Bacillota</taxon>
        <taxon>Bacilli</taxon>
        <taxon>Bacillales</taxon>
        <taxon>Bacillaceae</taxon>
        <taxon>Lysinibacillus</taxon>
    </lineage>
</organism>
<sequence>MTERNFNGLIVRHRKSAVFFERETDLNIEGYVSPRWSDQTPVIQLSELRRKYHFSKDDFNEFLAYMEQIANEAWKNFTPKEADSMGADYDSYYDKEFDNEGSLSIGKYYIDLDGPFCQPKTNNPVIRLFKFNKRKFESFIYDLRKALEDRAHE</sequence>
<evidence type="ECO:0000313" key="2">
    <source>
        <dbReference type="Proteomes" id="UP000030487"/>
    </source>
</evidence>
<protein>
    <submittedName>
        <fullName evidence="1">Uncharacterized protein</fullName>
    </submittedName>
</protein>
<evidence type="ECO:0000313" key="1">
    <source>
        <dbReference type="EMBL" id="KGR88849.1"/>
    </source>
</evidence>
<reference evidence="1 2" key="1">
    <citation type="submission" date="2014-02" db="EMBL/GenBank/DDBJ databases">
        <title>Draft genome sequence of Lysinibacillus boronitolerans NBRC 103108.</title>
        <authorList>
            <person name="Zhang F."/>
            <person name="Wang G."/>
            <person name="Zhang L."/>
        </authorList>
    </citation>
    <scope>NUCLEOTIDE SEQUENCE [LARGE SCALE GENOMIC DNA]</scope>
    <source>
        <strain evidence="1 2">NBRC 103108</strain>
    </source>
</reference>
<keyword evidence="2" id="KW-1185">Reference proteome</keyword>
<comment type="caution">
    <text evidence="1">The sequence shown here is derived from an EMBL/GenBank/DDBJ whole genome shotgun (WGS) entry which is preliminary data.</text>
</comment>